<evidence type="ECO:0000256" key="9">
    <source>
        <dbReference type="ARBA" id="ARBA00052017"/>
    </source>
</evidence>
<comment type="catalytic activity">
    <reaction evidence="8 10">
        <text>dITP + H2O = dIMP + diphosphate + H(+)</text>
        <dbReference type="Rhea" id="RHEA:28342"/>
        <dbReference type="ChEBI" id="CHEBI:15377"/>
        <dbReference type="ChEBI" id="CHEBI:15378"/>
        <dbReference type="ChEBI" id="CHEBI:33019"/>
        <dbReference type="ChEBI" id="CHEBI:61194"/>
        <dbReference type="ChEBI" id="CHEBI:61382"/>
        <dbReference type="EC" id="3.6.1.66"/>
    </reaction>
</comment>
<feature type="binding site" evidence="10">
    <location>
        <position position="68"/>
    </location>
    <ligand>
        <name>Mg(2+)</name>
        <dbReference type="ChEBI" id="CHEBI:18420"/>
    </ligand>
</feature>
<comment type="catalytic activity">
    <reaction evidence="9 10">
        <text>XTP + H2O = XMP + diphosphate + H(+)</text>
        <dbReference type="Rhea" id="RHEA:28610"/>
        <dbReference type="ChEBI" id="CHEBI:15377"/>
        <dbReference type="ChEBI" id="CHEBI:15378"/>
        <dbReference type="ChEBI" id="CHEBI:33019"/>
        <dbReference type="ChEBI" id="CHEBI:57464"/>
        <dbReference type="ChEBI" id="CHEBI:61314"/>
        <dbReference type="EC" id="3.6.1.66"/>
    </reaction>
</comment>
<dbReference type="GO" id="GO:0005829">
    <property type="term" value="C:cytosol"/>
    <property type="evidence" value="ECO:0007669"/>
    <property type="project" value="TreeGrafter"/>
</dbReference>
<comment type="cofactor">
    <cofactor evidence="10">
        <name>Mg(2+)</name>
        <dbReference type="ChEBI" id="CHEBI:18420"/>
    </cofactor>
    <text evidence="10">Binds 1 Mg(2+) ion per subunit.</text>
</comment>
<dbReference type="PANTHER" id="PTHR11067:SF9">
    <property type="entry name" value="INOSINE TRIPHOSPHATE PYROPHOSPHATASE"/>
    <property type="match status" value="1"/>
</dbReference>
<dbReference type="Proteomes" id="UP000326380">
    <property type="component" value="Unassembled WGS sequence"/>
</dbReference>
<dbReference type="GO" id="GO:0036222">
    <property type="term" value="F:XTP diphosphatase activity"/>
    <property type="evidence" value="ECO:0007669"/>
    <property type="project" value="UniProtKB-UniRule"/>
</dbReference>
<dbReference type="EC" id="3.6.1.66" evidence="10"/>
<sequence>MRLCFASNNAHKLDEIRPLLPAGIELLSLADIGCQEELPETQDTLEGNARQKARYVWDHYATPCFADDTGLEVAALNGAPGVYSARYAGPQRDAADNIQKLLLELQNQTDRAAQFRTVVALVLSETEEHLFAGSVPGLITEAPRGSGGFGYDPVFVPTEGDGRSFAEMPLADKNELSHRARAVKKLVAFLNGLTDGNA</sequence>
<dbReference type="HAMAP" id="MF_01405">
    <property type="entry name" value="Non_canon_purine_NTPase"/>
    <property type="match status" value="1"/>
</dbReference>
<dbReference type="GO" id="GO:0017111">
    <property type="term" value="F:ribonucleoside triphosphate phosphatase activity"/>
    <property type="evidence" value="ECO:0007669"/>
    <property type="project" value="InterPro"/>
</dbReference>
<dbReference type="GO" id="GO:0000166">
    <property type="term" value="F:nucleotide binding"/>
    <property type="evidence" value="ECO:0007669"/>
    <property type="project" value="UniProtKB-KW"/>
</dbReference>
<dbReference type="InterPro" id="IPR029001">
    <property type="entry name" value="ITPase-like_fam"/>
</dbReference>
<comment type="similarity">
    <text evidence="1 10 11">Belongs to the HAM1 NTPase family.</text>
</comment>
<dbReference type="PANTHER" id="PTHR11067">
    <property type="entry name" value="INOSINE TRIPHOSPHATE PYROPHOSPHATASE/HAM1 PROTEIN"/>
    <property type="match status" value="1"/>
</dbReference>
<dbReference type="Gene3D" id="3.90.950.10">
    <property type="match status" value="1"/>
</dbReference>
<dbReference type="NCBIfam" id="TIGR00042">
    <property type="entry name" value="RdgB/HAM1 family non-canonical purine NTP pyrophosphatase"/>
    <property type="match status" value="1"/>
</dbReference>
<dbReference type="GO" id="GO:0009146">
    <property type="term" value="P:purine nucleoside triphosphate catabolic process"/>
    <property type="evidence" value="ECO:0007669"/>
    <property type="project" value="UniProtKB-UniRule"/>
</dbReference>
<accession>A0A7L5A1G2</accession>
<feature type="binding site" evidence="10">
    <location>
        <position position="173"/>
    </location>
    <ligand>
        <name>substrate</name>
    </ligand>
</feature>
<keyword evidence="13" id="KW-1185">Reference proteome</keyword>
<dbReference type="RefSeq" id="WP_151078078.1">
    <property type="nucleotide sequence ID" value="NZ_CP047647.1"/>
</dbReference>
<comment type="caution">
    <text evidence="12">The sequence shown here is derived from an EMBL/GenBank/DDBJ whole genome shotgun (WGS) entry which is preliminary data.</text>
</comment>
<name>A0A7L5A1G2_9BACT</name>
<evidence type="ECO:0000313" key="12">
    <source>
        <dbReference type="EMBL" id="KAA9338529.1"/>
    </source>
</evidence>
<evidence type="ECO:0000313" key="13">
    <source>
        <dbReference type="Proteomes" id="UP000326380"/>
    </source>
</evidence>
<dbReference type="Pfam" id="PF01725">
    <property type="entry name" value="Ham1p_like"/>
    <property type="match status" value="1"/>
</dbReference>
<keyword evidence="7 10" id="KW-0546">Nucleotide metabolism</keyword>
<dbReference type="AlphaFoldDB" id="A0A7L5A1G2"/>
<dbReference type="GO" id="GO:0036220">
    <property type="term" value="F:ITP diphosphatase activity"/>
    <property type="evidence" value="ECO:0007669"/>
    <property type="project" value="UniProtKB-UniRule"/>
</dbReference>
<evidence type="ECO:0000256" key="3">
    <source>
        <dbReference type="ARBA" id="ARBA00022723"/>
    </source>
</evidence>
<evidence type="ECO:0000256" key="5">
    <source>
        <dbReference type="ARBA" id="ARBA00022801"/>
    </source>
</evidence>
<comment type="subunit">
    <text evidence="2 10">Homodimer.</text>
</comment>
<dbReference type="InterPro" id="IPR020922">
    <property type="entry name" value="dITP/XTP_pyrophosphatase"/>
</dbReference>
<evidence type="ECO:0000256" key="4">
    <source>
        <dbReference type="ARBA" id="ARBA00022741"/>
    </source>
</evidence>
<keyword evidence="5 10" id="KW-0378">Hydrolase</keyword>
<keyword evidence="4 10" id="KW-0547">Nucleotide-binding</keyword>
<feature type="binding site" evidence="10">
    <location>
        <begin position="149"/>
        <end position="152"/>
    </location>
    <ligand>
        <name>substrate</name>
    </ligand>
</feature>
<dbReference type="InterPro" id="IPR002637">
    <property type="entry name" value="RdgB/HAM1"/>
</dbReference>
<protein>
    <recommendedName>
        <fullName evidence="10">dITP/XTP pyrophosphatase</fullName>
        <ecNumber evidence="10">3.6.1.66</ecNumber>
    </recommendedName>
    <alternativeName>
        <fullName evidence="10">Non-canonical purine NTP pyrophosphatase</fullName>
    </alternativeName>
    <alternativeName>
        <fullName evidence="10">Non-standard purine NTP pyrophosphatase</fullName>
    </alternativeName>
    <alternativeName>
        <fullName evidence="10">Nucleoside-triphosphate diphosphatase</fullName>
    </alternativeName>
    <alternativeName>
        <fullName evidence="10">Nucleoside-triphosphate pyrophosphatase</fullName>
        <shortName evidence="10">NTPase</shortName>
    </alternativeName>
</protein>
<evidence type="ECO:0000256" key="10">
    <source>
        <dbReference type="HAMAP-Rule" id="MF_01405"/>
    </source>
</evidence>
<comment type="function">
    <text evidence="10">Pyrophosphatase that catalyzes the hydrolysis of nucleoside triphosphates to their monophosphate derivatives, with a high preference for the non-canonical purine nucleotides XTP (xanthosine triphosphate), dITP (deoxyinosine triphosphate) and ITP. Seems to function as a house-cleaning enzyme that removes non-canonical purine nucleotides from the nucleotide pool, thus preventing their incorporation into DNA/RNA and avoiding chromosomal lesions.</text>
</comment>
<dbReference type="CDD" id="cd00515">
    <property type="entry name" value="HAM1"/>
    <property type="match status" value="1"/>
</dbReference>
<feature type="binding site" evidence="10">
    <location>
        <begin position="178"/>
        <end position="179"/>
    </location>
    <ligand>
        <name>substrate</name>
    </ligand>
</feature>
<dbReference type="FunFam" id="3.90.950.10:FF:000001">
    <property type="entry name" value="dITP/XTP pyrophosphatase"/>
    <property type="match status" value="1"/>
</dbReference>
<dbReference type="SUPFAM" id="SSF52972">
    <property type="entry name" value="ITPase-like"/>
    <property type="match status" value="1"/>
</dbReference>
<organism evidence="12 13">
    <name type="scientific">Hymenobacter busanensis</name>
    <dbReference type="NCBI Taxonomy" id="2607656"/>
    <lineage>
        <taxon>Bacteria</taxon>
        <taxon>Pseudomonadati</taxon>
        <taxon>Bacteroidota</taxon>
        <taxon>Cytophagia</taxon>
        <taxon>Cytophagales</taxon>
        <taxon>Hymenobacteraceae</taxon>
        <taxon>Hymenobacter</taxon>
    </lineage>
</organism>
<feature type="binding site" evidence="10">
    <location>
        <begin position="7"/>
        <end position="12"/>
    </location>
    <ligand>
        <name>substrate</name>
    </ligand>
</feature>
<evidence type="ECO:0000256" key="6">
    <source>
        <dbReference type="ARBA" id="ARBA00022842"/>
    </source>
</evidence>
<evidence type="ECO:0000256" key="8">
    <source>
        <dbReference type="ARBA" id="ARBA00051875"/>
    </source>
</evidence>
<feature type="active site" description="Proton acceptor" evidence="10">
    <location>
        <position position="68"/>
    </location>
</feature>
<dbReference type="GO" id="GO:0046872">
    <property type="term" value="F:metal ion binding"/>
    <property type="evidence" value="ECO:0007669"/>
    <property type="project" value="UniProtKB-KW"/>
</dbReference>
<evidence type="ECO:0000256" key="1">
    <source>
        <dbReference type="ARBA" id="ARBA00008023"/>
    </source>
</evidence>
<keyword evidence="3 10" id="KW-0479">Metal-binding</keyword>
<dbReference type="GO" id="GO:0035870">
    <property type="term" value="F:dITP diphosphatase activity"/>
    <property type="evidence" value="ECO:0007669"/>
    <property type="project" value="UniProtKB-UniRule"/>
</dbReference>
<keyword evidence="6 10" id="KW-0460">Magnesium</keyword>
<dbReference type="EMBL" id="VTWU01000002">
    <property type="protein sequence ID" value="KAA9338529.1"/>
    <property type="molecule type" value="Genomic_DNA"/>
</dbReference>
<comment type="caution">
    <text evidence="10">Lacks conserved residue(s) required for the propagation of feature annotation.</text>
</comment>
<evidence type="ECO:0000256" key="7">
    <source>
        <dbReference type="ARBA" id="ARBA00023080"/>
    </source>
</evidence>
<evidence type="ECO:0000256" key="2">
    <source>
        <dbReference type="ARBA" id="ARBA00011738"/>
    </source>
</evidence>
<evidence type="ECO:0000256" key="11">
    <source>
        <dbReference type="RuleBase" id="RU003781"/>
    </source>
</evidence>
<reference evidence="12 13" key="1">
    <citation type="submission" date="2019-09" db="EMBL/GenBank/DDBJ databases">
        <title>Genome sequence of Hymenobacter sp. M3.</title>
        <authorList>
            <person name="Srinivasan S."/>
        </authorList>
    </citation>
    <scope>NUCLEOTIDE SEQUENCE [LARGE SCALE GENOMIC DNA]</scope>
    <source>
        <strain evidence="12 13">M3</strain>
    </source>
</reference>
<proteinExistence type="inferred from homology"/>
<comment type="catalytic activity">
    <reaction evidence="10">
        <text>ITP + H2O = IMP + diphosphate + H(+)</text>
        <dbReference type="Rhea" id="RHEA:29399"/>
        <dbReference type="ChEBI" id="CHEBI:15377"/>
        <dbReference type="ChEBI" id="CHEBI:15378"/>
        <dbReference type="ChEBI" id="CHEBI:33019"/>
        <dbReference type="ChEBI" id="CHEBI:58053"/>
        <dbReference type="ChEBI" id="CHEBI:61402"/>
        <dbReference type="EC" id="3.6.1.66"/>
    </reaction>
</comment>
<gene>
    <name evidence="12" type="primary">rdgB</name>
    <name evidence="12" type="ORF">F0P96_06765</name>
</gene>
<dbReference type="GO" id="GO:0009117">
    <property type="term" value="P:nucleotide metabolic process"/>
    <property type="evidence" value="ECO:0007669"/>
    <property type="project" value="UniProtKB-KW"/>
</dbReference>
<feature type="binding site" evidence="10">
    <location>
        <position position="69"/>
    </location>
    <ligand>
        <name>substrate</name>
    </ligand>
</feature>